<evidence type="ECO:0000313" key="3">
    <source>
        <dbReference type="RefSeq" id="XP_035684782.1"/>
    </source>
</evidence>
<feature type="compositionally biased region" description="Polar residues" evidence="1">
    <location>
        <begin position="124"/>
        <end position="140"/>
    </location>
</feature>
<dbReference type="GeneID" id="118421551"/>
<name>A0A9J7MX45_BRAFL</name>
<organism evidence="2 3">
    <name type="scientific">Branchiostoma floridae</name>
    <name type="common">Florida lancelet</name>
    <name type="synonym">Amphioxus</name>
    <dbReference type="NCBI Taxonomy" id="7739"/>
    <lineage>
        <taxon>Eukaryota</taxon>
        <taxon>Metazoa</taxon>
        <taxon>Chordata</taxon>
        <taxon>Cephalochordata</taxon>
        <taxon>Leptocardii</taxon>
        <taxon>Amphioxiformes</taxon>
        <taxon>Branchiostomatidae</taxon>
        <taxon>Branchiostoma</taxon>
    </lineage>
</organism>
<feature type="compositionally biased region" description="Basic and acidic residues" evidence="1">
    <location>
        <begin position="106"/>
        <end position="121"/>
    </location>
</feature>
<proteinExistence type="predicted"/>
<dbReference type="KEGG" id="bfo:118421551"/>
<sequence>MPKEGREKKYRVDRTQGVAMSAKIRQNDALRREERESRREQFGFLLPPGTTLPLPQRVEEETRALSARPHDKVVVSKHKGAQNRKERRKRPYGSSWRAGDGEFTDDDRSPSRGRQGQDRHGSGQLKTCSQDRLYTTYKVT</sequence>
<feature type="compositionally biased region" description="Low complexity" evidence="1">
    <location>
        <begin position="42"/>
        <end position="55"/>
    </location>
</feature>
<gene>
    <name evidence="3" type="primary">LOC118421551</name>
</gene>
<feature type="region of interest" description="Disordered" evidence="1">
    <location>
        <begin position="1"/>
        <end position="140"/>
    </location>
</feature>
<feature type="compositionally biased region" description="Basic and acidic residues" evidence="1">
    <location>
        <begin position="1"/>
        <end position="14"/>
    </location>
</feature>
<dbReference type="AlphaFoldDB" id="A0A9J7MX45"/>
<feature type="compositionally biased region" description="Basic residues" evidence="1">
    <location>
        <begin position="75"/>
        <end position="91"/>
    </location>
</feature>
<dbReference type="RefSeq" id="XP_035684782.1">
    <property type="nucleotide sequence ID" value="XM_035828889.1"/>
</dbReference>
<reference evidence="3" key="2">
    <citation type="submission" date="2025-08" db="UniProtKB">
        <authorList>
            <consortium name="RefSeq"/>
        </authorList>
    </citation>
    <scope>IDENTIFICATION</scope>
    <source>
        <strain evidence="3">S238N-H82</strain>
        <tissue evidence="3">Testes</tissue>
    </source>
</reference>
<evidence type="ECO:0000256" key="1">
    <source>
        <dbReference type="SAM" id="MobiDB-lite"/>
    </source>
</evidence>
<reference evidence="2" key="1">
    <citation type="journal article" date="2020" name="Nat. Ecol. Evol.">
        <title>Deeply conserved synteny resolves early events in vertebrate evolution.</title>
        <authorList>
            <person name="Simakov O."/>
            <person name="Marletaz F."/>
            <person name="Yue J.X."/>
            <person name="O'Connell B."/>
            <person name="Jenkins J."/>
            <person name="Brandt A."/>
            <person name="Calef R."/>
            <person name="Tung C.H."/>
            <person name="Huang T.K."/>
            <person name="Schmutz J."/>
            <person name="Satoh N."/>
            <person name="Yu J.K."/>
            <person name="Putnam N.H."/>
            <person name="Green R.E."/>
            <person name="Rokhsar D.S."/>
        </authorList>
    </citation>
    <scope>NUCLEOTIDE SEQUENCE [LARGE SCALE GENOMIC DNA]</scope>
    <source>
        <strain evidence="2">S238N-H82</strain>
    </source>
</reference>
<evidence type="ECO:0000313" key="2">
    <source>
        <dbReference type="Proteomes" id="UP000001554"/>
    </source>
</evidence>
<accession>A0A9J7MX45</accession>
<feature type="compositionally biased region" description="Basic and acidic residues" evidence="1">
    <location>
        <begin position="57"/>
        <end position="74"/>
    </location>
</feature>
<feature type="compositionally biased region" description="Basic and acidic residues" evidence="1">
    <location>
        <begin position="25"/>
        <end position="41"/>
    </location>
</feature>
<dbReference type="Proteomes" id="UP000001554">
    <property type="component" value="Chromosome 8"/>
</dbReference>
<protein>
    <submittedName>
        <fullName evidence="3">Uncharacterized protein LOC118421551</fullName>
    </submittedName>
</protein>
<keyword evidence="2" id="KW-1185">Reference proteome</keyword>